<dbReference type="Gene3D" id="3.40.470.10">
    <property type="entry name" value="Uracil-DNA glycosylase-like domain"/>
    <property type="match status" value="1"/>
</dbReference>
<feature type="domain" description="Uracil-DNA glycosylase-like" evidence="4">
    <location>
        <begin position="5"/>
        <end position="129"/>
    </location>
</feature>
<dbReference type="PANTHER" id="PTHR12159">
    <property type="entry name" value="G/T AND G/U MISMATCH-SPECIFIC DNA GLYCOSYLASE"/>
    <property type="match status" value="1"/>
</dbReference>
<evidence type="ECO:0000313" key="5">
    <source>
        <dbReference type="EMBL" id="EEZ92451.1"/>
    </source>
</evidence>
<keyword evidence="3" id="KW-0234">DNA repair</keyword>
<dbReference type="Proteomes" id="UP000009375">
    <property type="component" value="Unassembled WGS sequence"/>
</dbReference>
<evidence type="ECO:0000256" key="1">
    <source>
        <dbReference type="ARBA" id="ARBA00022763"/>
    </source>
</evidence>
<protein>
    <recommendedName>
        <fullName evidence="4">Uracil-DNA glycosylase-like domain-containing protein</fullName>
    </recommendedName>
</protein>
<evidence type="ECO:0000256" key="2">
    <source>
        <dbReference type="ARBA" id="ARBA00022801"/>
    </source>
</evidence>
<sequence>MIKYYLSKNAAILFVGINPHFGSYSRGVPFSNNKMFWYLLSKADLIKEPREFLKDDTKLKQLYTTIPKRYKINFINIIDKPTKDVSELKKGEETEGVKRLIKIIEQKKPKLICFIGKVTFTKFKGINKVEFGLQDNIHSSKVYVMHFPVRGYAKIRVKELKEVKRLAGL</sequence>
<dbReference type="SUPFAM" id="SSF52141">
    <property type="entry name" value="Uracil-DNA glycosylase-like"/>
    <property type="match status" value="1"/>
</dbReference>
<dbReference type="PANTHER" id="PTHR12159:SF9">
    <property type="entry name" value="G_T MISMATCH-SPECIFIC THYMINE DNA GLYCOSYLASE"/>
    <property type="match status" value="1"/>
</dbReference>
<organism evidence="5 6">
    <name type="scientific">Candidatus Parvarchaeum acidiphilum ARMAN-4</name>
    <dbReference type="NCBI Taxonomy" id="662760"/>
    <lineage>
        <taxon>Archaea</taxon>
        <taxon>Candidatus Parvarchaeota</taxon>
        <taxon>Candidatus Parvarchaeum</taxon>
    </lineage>
</organism>
<dbReference type="InterPro" id="IPR005122">
    <property type="entry name" value="Uracil-DNA_glycosylase-like"/>
</dbReference>
<keyword evidence="2" id="KW-0378">Hydrolase</keyword>
<dbReference type="EMBL" id="GG730078">
    <property type="protein sequence ID" value="EEZ92451.1"/>
    <property type="molecule type" value="Genomic_DNA"/>
</dbReference>
<dbReference type="Pfam" id="PF03167">
    <property type="entry name" value="UDG"/>
    <property type="match status" value="1"/>
</dbReference>
<proteinExistence type="predicted"/>
<dbReference type="GO" id="GO:0006285">
    <property type="term" value="P:base-excision repair, AP site formation"/>
    <property type="evidence" value="ECO:0007669"/>
    <property type="project" value="InterPro"/>
</dbReference>
<dbReference type="InterPro" id="IPR036895">
    <property type="entry name" value="Uracil-DNA_glycosylase-like_sf"/>
</dbReference>
<evidence type="ECO:0000256" key="3">
    <source>
        <dbReference type="ARBA" id="ARBA00023204"/>
    </source>
</evidence>
<dbReference type="InterPro" id="IPR015637">
    <property type="entry name" value="MUG/TDG"/>
</dbReference>
<dbReference type="AlphaFoldDB" id="D2EGS3"/>
<name>D2EGS3_PARA4</name>
<reference evidence="5 6" key="1">
    <citation type="journal article" date="2010" name="Proc. Natl. Acad. Sci. U.S.A.">
        <title>Enigmatic, ultrasmall, uncultivated Archaea.</title>
        <authorList>
            <person name="Baker B.J."/>
            <person name="Comolli L.R."/>
            <person name="Dick G.J."/>
            <person name="Hauser L.J."/>
            <person name="Hyatt D."/>
            <person name="Dill B.D."/>
            <person name="Land M.L."/>
            <person name="Verberkmoes N.C."/>
            <person name="Hettich R.L."/>
            <person name="Banfield J.F."/>
        </authorList>
    </citation>
    <scope>NUCLEOTIDE SEQUENCE [LARGE SCALE GENOMIC DNA]</scope>
</reference>
<keyword evidence="1" id="KW-0227">DNA damage</keyword>
<dbReference type="GO" id="GO:0008263">
    <property type="term" value="F:pyrimidine-specific mismatch base pair DNA N-glycosylase activity"/>
    <property type="evidence" value="ECO:0007669"/>
    <property type="project" value="TreeGrafter"/>
</dbReference>
<evidence type="ECO:0000259" key="4">
    <source>
        <dbReference type="Pfam" id="PF03167"/>
    </source>
</evidence>
<gene>
    <name evidence="5" type="ORF">BJBARM4_0975</name>
</gene>
<evidence type="ECO:0000313" key="6">
    <source>
        <dbReference type="Proteomes" id="UP000009375"/>
    </source>
</evidence>
<accession>D2EGS3</accession>
<dbReference type="GO" id="GO:0004844">
    <property type="term" value="F:uracil DNA N-glycosylase activity"/>
    <property type="evidence" value="ECO:0007669"/>
    <property type="project" value="TreeGrafter"/>
</dbReference>